<evidence type="ECO:0000259" key="7">
    <source>
        <dbReference type="PROSITE" id="PS50110"/>
    </source>
</evidence>
<dbReference type="InterPro" id="IPR006447">
    <property type="entry name" value="Myb_dom_plants"/>
</dbReference>
<dbReference type="GO" id="GO:0009736">
    <property type="term" value="P:cytokinin-activated signaling pathway"/>
    <property type="evidence" value="ECO:0007669"/>
    <property type="project" value="InterPro"/>
</dbReference>
<dbReference type="Pfam" id="PF00072">
    <property type="entry name" value="Response_reg"/>
    <property type="match status" value="1"/>
</dbReference>
<keyword evidence="3" id="KW-0805">Transcription regulation</keyword>
<dbReference type="GO" id="GO:0000160">
    <property type="term" value="P:phosphorelay signal transduction system"/>
    <property type="evidence" value="ECO:0007669"/>
    <property type="project" value="UniProtKB-KW"/>
</dbReference>
<dbReference type="InterPro" id="IPR045279">
    <property type="entry name" value="ARR-like"/>
</dbReference>
<dbReference type="CDD" id="cd17584">
    <property type="entry name" value="REC_typeB_ARR-like"/>
    <property type="match status" value="1"/>
</dbReference>
<dbReference type="PROSITE" id="PS50110">
    <property type="entry name" value="RESPONSE_REGULATORY"/>
    <property type="match status" value="1"/>
</dbReference>
<keyword evidence="5" id="KW-0539">Nucleus</keyword>
<dbReference type="InterPro" id="IPR009057">
    <property type="entry name" value="Homeodomain-like_sf"/>
</dbReference>
<dbReference type="SUPFAM" id="SSF46689">
    <property type="entry name" value="Homeodomain-like"/>
    <property type="match status" value="1"/>
</dbReference>
<dbReference type="Gene3D" id="3.40.50.2300">
    <property type="match status" value="1"/>
</dbReference>
<evidence type="ECO:0000256" key="5">
    <source>
        <dbReference type="ARBA" id="ARBA00023242"/>
    </source>
</evidence>
<comment type="caution">
    <text evidence="6">Lacks conserved residue(s) required for the propagation of feature annotation.</text>
</comment>
<dbReference type="PANTHER" id="PTHR43874">
    <property type="entry name" value="TWO-COMPONENT RESPONSE REGULATOR"/>
    <property type="match status" value="1"/>
</dbReference>
<dbReference type="SUPFAM" id="SSF52172">
    <property type="entry name" value="CheY-like"/>
    <property type="match status" value="1"/>
</dbReference>
<feature type="domain" description="Response regulatory" evidence="7">
    <location>
        <begin position="10"/>
        <end position="121"/>
    </location>
</feature>
<evidence type="ECO:0000313" key="8">
    <source>
        <dbReference type="EMBL" id="CAJ1952631.1"/>
    </source>
</evidence>
<comment type="subcellular location">
    <subcellularLocation>
        <location evidence="1">Nucleus</location>
    </subcellularLocation>
</comment>
<gene>
    <name evidence="8" type="ORF">AYBTSS11_LOCUS15398</name>
</gene>
<dbReference type="AlphaFoldDB" id="A0AA86VH29"/>
<evidence type="ECO:0000256" key="6">
    <source>
        <dbReference type="PROSITE-ProRule" id="PRU00169"/>
    </source>
</evidence>
<evidence type="ECO:0000256" key="2">
    <source>
        <dbReference type="ARBA" id="ARBA00023012"/>
    </source>
</evidence>
<keyword evidence="9" id="KW-1185">Reference proteome</keyword>
<dbReference type="NCBIfam" id="TIGR01557">
    <property type="entry name" value="myb_SHAQKYF"/>
    <property type="match status" value="1"/>
</dbReference>
<keyword evidence="4" id="KW-0804">Transcription</keyword>
<dbReference type="SMART" id="SM00448">
    <property type="entry name" value="REC"/>
    <property type="match status" value="1"/>
</dbReference>
<dbReference type="GO" id="GO:0005634">
    <property type="term" value="C:nucleus"/>
    <property type="evidence" value="ECO:0007669"/>
    <property type="project" value="UniProtKB-SubCell"/>
</dbReference>
<dbReference type="EMBL" id="OY731401">
    <property type="protein sequence ID" value="CAJ1952631.1"/>
    <property type="molecule type" value="Genomic_DNA"/>
</dbReference>
<evidence type="ECO:0000256" key="1">
    <source>
        <dbReference type="ARBA" id="ARBA00004123"/>
    </source>
</evidence>
<dbReference type="Gramene" id="rna-AYBTSS11_LOCUS15398">
    <property type="protein sequence ID" value="CAJ1952631.1"/>
    <property type="gene ID" value="gene-AYBTSS11_LOCUS15398"/>
</dbReference>
<dbReference type="InterPro" id="IPR011006">
    <property type="entry name" value="CheY-like_superfamily"/>
</dbReference>
<organism evidence="8 9">
    <name type="scientific">Sphenostylis stenocarpa</name>
    <dbReference type="NCBI Taxonomy" id="92480"/>
    <lineage>
        <taxon>Eukaryota</taxon>
        <taxon>Viridiplantae</taxon>
        <taxon>Streptophyta</taxon>
        <taxon>Embryophyta</taxon>
        <taxon>Tracheophyta</taxon>
        <taxon>Spermatophyta</taxon>
        <taxon>Magnoliopsida</taxon>
        <taxon>eudicotyledons</taxon>
        <taxon>Gunneridae</taxon>
        <taxon>Pentapetalae</taxon>
        <taxon>rosids</taxon>
        <taxon>fabids</taxon>
        <taxon>Fabales</taxon>
        <taxon>Fabaceae</taxon>
        <taxon>Papilionoideae</taxon>
        <taxon>50 kb inversion clade</taxon>
        <taxon>NPAAA clade</taxon>
        <taxon>indigoferoid/millettioid clade</taxon>
        <taxon>Phaseoleae</taxon>
        <taxon>Sphenostylis</taxon>
    </lineage>
</organism>
<evidence type="ECO:0000256" key="4">
    <source>
        <dbReference type="ARBA" id="ARBA00023163"/>
    </source>
</evidence>
<proteinExistence type="predicted"/>
<dbReference type="Proteomes" id="UP001189624">
    <property type="component" value="Chromosome 4"/>
</dbReference>
<accession>A0AA86VH29</accession>
<name>A0AA86VH29_9FABA</name>
<dbReference type="Gene3D" id="1.10.10.60">
    <property type="entry name" value="Homeodomain-like"/>
    <property type="match status" value="1"/>
</dbReference>
<sequence length="708" mass="78835">MDGDKRFNISVLVVDDDDASLTILADILNTLGYQVLAANNAVNALESLREFEGFVDLVITEFNISGMNGFDFQKFIQNEFHIPVINRRESVISSSLANGATRYILKPFCADDFRDIWQYAMASRKRKLTIGHIEGESLPSDNIFIQDVYSATSSNLNERKTKYCPRKSTQMNEEGQSEERPQLVKKPKVVWTTYLHNLFLLAIKQIGLEIEMSRHEKKKSSCKSTLHFGVLVGAVPKAILDVMNVPNLTRENVASHLQKYRIFLRKVADKGFLEGLSNRDLRSRFAFGLSASLVRDFQARTSKLRVPVQQYMKRITHQTGYKGIANAVKPYHVSSTNYVAGSPLGRCHQFSHPRNQYGNSLNQARVGVESSFGSNDWVNNIQQNLLGSYGNQPYYAINSYNNNAGVVFPSDGIMAHGWMSSANGLRGGVKYDDHQLMSPNYDSLVHYHQKYTYDQRNWNMGSWHDSCNNLSLTSSSTYNPNKNIQLNGGSQMIGNGMKRGFNSIVGIMDSTANNNFGLINATTQNTNRNVAPLGQGNFGFAQRGFTSTSASSNGEDRSSELPAALITNNGSRAENISGNLQLPQQVHESVAENDNATPISELNICHLEEDGLSDLFMILDEMNLLNESNSSASSDKNVNPTEATINLSNEFPTSSDKNSNKMEGDDGFVDLEDLDKFMMDNVSSASNSVTDQVWDIEVIKALFDEETN</sequence>
<dbReference type="InterPro" id="IPR001789">
    <property type="entry name" value="Sig_transdc_resp-reg_receiver"/>
</dbReference>
<protein>
    <recommendedName>
        <fullName evidence="7">Response regulatory domain-containing protein</fullName>
    </recommendedName>
</protein>
<dbReference type="GO" id="GO:0003677">
    <property type="term" value="F:DNA binding"/>
    <property type="evidence" value="ECO:0007669"/>
    <property type="project" value="InterPro"/>
</dbReference>
<keyword evidence="2" id="KW-0902">Two-component regulatory system</keyword>
<evidence type="ECO:0000313" key="9">
    <source>
        <dbReference type="Proteomes" id="UP001189624"/>
    </source>
</evidence>
<reference evidence="8" key="1">
    <citation type="submission" date="2023-10" db="EMBL/GenBank/DDBJ databases">
        <authorList>
            <person name="Domelevo Entfellner J.-B."/>
        </authorList>
    </citation>
    <scope>NUCLEOTIDE SEQUENCE</scope>
</reference>
<evidence type="ECO:0000256" key="3">
    <source>
        <dbReference type="ARBA" id="ARBA00023015"/>
    </source>
</evidence>
<dbReference type="PANTHER" id="PTHR43874:SF19">
    <property type="entry name" value="RESPONSE REGULATOR 23-RELATED"/>
    <property type="match status" value="1"/>
</dbReference>